<dbReference type="RefSeq" id="WP_155696258.1">
    <property type="nucleotide sequence ID" value="NZ_WOCD01000005.1"/>
</dbReference>
<dbReference type="OrthoDB" id="9803379at2"/>
<proteinExistence type="predicted"/>
<dbReference type="InterPro" id="IPR001387">
    <property type="entry name" value="Cro/C1-type_HTH"/>
</dbReference>
<evidence type="ECO:0000259" key="1">
    <source>
        <dbReference type="PROSITE" id="PS50943"/>
    </source>
</evidence>
<evidence type="ECO:0000313" key="3">
    <source>
        <dbReference type="Proteomes" id="UP000439994"/>
    </source>
</evidence>
<feature type="domain" description="HTH cro/C1-type" evidence="1">
    <location>
        <begin position="18"/>
        <end position="73"/>
    </location>
</feature>
<evidence type="ECO:0000313" key="2">
    <source>
        <dbReference type="EMBL" id="MUH73062.1"/>
    </source>
</evidence>
<accession>A0A6N8FEG8</accession>
<dbReference type="Pfam" id="PF01381">
    <property type="entry name" value="HTH_3"/>
    <property type="match status" value="1"/>
</dbReference>
<name>A0A6N8FEG8_9GAMM</name>
<dbReference type="Gene3D" id="1.10.260.40">
    <property type="entry name" value="lambda repressor-like DNA-binding domains"/>
    <property type="match status" value="1"/>
</dbReference>
<comment type="caution">
    <text evidence="2">The sequence shown here is derived from an EMBL/GenBank/DDBJ whole genome shotgun (WGS) entry which is preliminary data.</text>
</comment>
<keyword evidence="3" id="KW-1185">Reference proteome</keyword>
<dbReference type="Proteomes" id="UP000439994">
    <property type="component" value="Unassembled WGS sequence"/>
</dbReference>
<dbReference type="AlphaFoldDB" id="A0A6N8FEG8"/>
<dbReference type="PROSITE" id="PS50943">
    <property type="entry name" value="HTH_CROC1"/>
    <property type="match status" value="1"/>
</dbReference>
<protein>
    <submittedName>
        <fullName evidence="2">Helix-turn-helix domain-containing protein</fullName>
    </submittedName>
</protein>
<gene>
    <name evidence="2" type="ORF">GNP35_11560</name>
</gene>
<dbReference type="SUPFAM" id="SSF47413">
    <property type="entry name" value="lambda repressor-like DNA-binding domains"/>
    <property type="match status" value="1"/>
</dbReference>
<dbReference type="SMART" id="SM00530">
    <property type="entry name" value="HTH_XRE"/>
    <property type="match status" value="1"/>
</dbReference>
<dbReference type="InterPro" id="IPR010982">
    <property type="entry name" value="Lambda_DNA-bd_dom_sf"/>
</dbReference>
<dbReference type="CDD" id="cd00093">
    <property type="entry name" value="HTH_XRE"/>
    <property type="match status" value="1"/>
</dbReference>
<dbReference type="EMBL" id="WOCD01000005">
    <property type="protein sequence ID" value="MUH73062.1"/>
    <property type="molecule type" value="Genomic_DNA"/>
</dbReference>
<sequence length="78" mass="8988">MMNGSVSSDENKILMAWLKVKRKEKGHTMRTLSQIIGTPHSFVGKVENQERRLDIIEYVRYCKALDIDPLEGLKKIAQ</sequence>
<dbReference type="GO" id="GO:0003677">
    <property type="term" value="F:DNA binding"/>
    <property type="evidence" value="ECO:0007669"/>
    <property type="project" value="InterPro"/>
</dbReference>
<organism evidence="2 3">
    <name type="scientific">Psychrosphaera haliotis</name>
    <dbReference type="NCBI Taxonomy" id="555083"/>
    <lineage>
        <taxon>Bacteria</taxon>
        <taxon>Pseudomonadati</taxon>
        <taxon>Pseudomonadota</taxon>
        <taxon>Gammaproteobacteria</taxon>
        <taxon>Alteromonadales</taxon>
        <taxon>Pseudoalteromonadaceae</taxon>
        <taxon>Psychrosphaera</taxon>
    </lineage>
</organism>
<reference evidence="2 3" key="1">
    <citation type="submission" date="2019-11" db="EMBL/GenBank/DDBJ databases">
        <title>P. haliotis isolates from Z. marina roots.</title>
        <authorList>
            <person name="Cohen M."/>
            <person name="Jospin G."/>
            <person name="Eisen J.A."/>
            <person name="Coil D.A."/>
        </authorList>
    </citation>
    <scope>NUCLEOTIDE SEQUENCE [LARGE SCALE GENOMIC DNA]</scope>
    <source>
        <strain evidence="2 3">UCD-MCMsp1aY</strain>
    </source>
</reference>